<name>A0A9Q1EWT3_SYNKA</name>
<keyword evidence="3" id="KW-1185">Reference proteome</keyword>
<reference evidence="2" key="1">
    <citation type="journal article" date="2023" name="Science">
        <title>Genome structures resolve the early diversification of teleost fishes.</title>
        <authorList>
            <person name="Parey E."/>
            <person name="Louis A."/>
            <person name="Montfort J."/>
            <person name="Bouchez O."/>
            <person name="Roques C."/>
            <person name="Iampietro C."/>
            <person name="Lluch J."/>
            <person name="Castinel A."/>
            <person name="Donnadieu C."/>
            <person name="Desvignes T."/>
            <person name="Floi Bucao C."/>
            <person name="Jouanno E."/>
            <person name="Wen M."/>
            <person name="Mejri S."/>
            <person name="Dirks R."/>
            <person name="Jansen H."/>
            <person name="Henkel C."/>
            <person name="Chen W.J."/>
            <person name="Zahm M."/>
            <person name="Cabau C."/>
            <person name="Klopp C."/>
            <person name="Thompson A.W."/>
            <person name="Robinson-Rechavi M."/>
            <person name="Braasch I."/>
            <person name="Lecointre G."/>
            <person name="Bobe J."/>
            <person name="Postlethwait J.H."/>
            <person name="Berthelot C."/>
            <person name="Roest Crollius H."/>
            <person name="Guiguen Y."/>
        </authorList>
    </citation>
    <scope>NUCLEOTIDE SEQUENCE</scope>
    <source>
        <strain evidence="2">WJC10195</strain>
    </source>
</reference>
<feature type="region of interest" description="Disordered" evidence="1">
    <location>
        <begin position="1"/>
        <end position="42"/>
    </location>
</feature>
<feature type="compositionally biased region" description="Polar residues" evidence="1">
    <location>
        <begin position="27"/>
        <end position="41"/>
    </location>
</feature>
<gene>
    <name evidence="2" type="ORF">SKAU_G00279210</name>
</gene>
<sequence length="206" mass="22552">MVGRRQPDSPFSIADPCPHPDVLAHVSQGQVSPPSPNSGTLSEAGADILVRLGVQVDTINQLLWSQADIARRPLTVQNLTNHNTQIAARKPLGHLVDSSFHDFELTIPVISKLPEFLIGAEDYGQVFFTRPNQIISITMCEPMHMDTVCRIDLSGDNEMIVHAIVSENGLAQGDGIKPPPQEELYVGFEAEVQQQLVKADALETDR</sequence>
<organism evidence="2 3">
    <name type="scientific">Synaphobranchus kaupii</name>
    <name type="common">Kaup's arrowtooth eel</name>
    <dbReference type="NCBI Taxonomy" id="118154"/>
    <lineage>
        <taxon>Eukaryota</taxon>
        <taxon>Metazoa</taxon>
        <taxon>Chordata</taxon>
        <taxon>Craniata</taxon>
        <taxon>Vertebrata</taxon>
        <taxon>Euteleostomi</taxon>
        <taxon>Actinopterygii</taxon>
        <taxon>Neopterygii</taxon>
        <taxon>Teleostei</taxon>
        <taxon>Anguilliformes</taxon>
        <taxon>Synaphobranchidae</taxon>
        <taxon>Synaphobranchus</taxon>
    </lineage>
</organism>
<dbReference type="Proteomes" id="UP001152622">
    <property type="component" value="Chromosome 11"/>
</dbReference>
<dbReference type="AlphaFoldDB" id="A0A9Q1EWT3"/>
<dbReference type="EMBL" id="JAINUF010000011">
    <property type="protein sequence ID" value="KAJ8346520.1"/>
    <property type="molecule type" value="Genomic_DNA"/>
</dbReference>
<evidence type="ECO:0000256" key="1">
    <source>
        <dbReference type="SAM" id="MobiDB-lite"/>
    </source>
</evidence>
<evidence type="ECO:0000313" key="2">
    <source>
        <dbReference type="EMBL" id="KAJ8346520.1"/>
    </source>
</evidence>
<evidence type="ECO:0000313" key="3">
    <source>
        <dbReference type="Proteomes" id="UP001152622"/>
    </source>
</evidence>
<comment type="caution">
    <text evidence="2">The sequence shown here is derived from an EMBL/GenBank/DDBJ whole genome shotgun (WGS) entry which is preliminary data.</text>
</comment>
<protein>
    <submittedName>
        <fullName evidence="2">Uncharacterized protein</fullName>
    </submittedName>
</protein>
<proteinExistence type="predicted"/>
<accession>A0A9Q1EWT3</accession>